<accession>F4RJB6</accession>
<dbReference type="EMBL" id="GL883104">
    <property type="protein sequence ID" value="EGG07525.1"/>
    <property type="molecule type" value="Genomic_DNA"/>
</dbReference>
<gene>
    <name evidence="2" type="ORF">MELLADRAFT_85654</name>
</gene>
<organism evidence="3">
    <name type="scientific">Melampsora larici-populina (strain 98AG31 / pathotype 3-4-7)</name>
    <name type="common">Poplar leaf rust fungus</name>
    <dbReference type="NCBI Taxonomy" id="747676"/>
    <lineage>
        <taxon>Eukaryota</taxon>
        <taxon>Fungi</taxon>
        <taxon>Dikarya</taxon>
        <taxon>Basidiomycota</taxon>
        <taxon>Pucciniomycotina</taxon>
        <taxon>Pucciniomycetes</taxon>
        <taxon>Pucciniales</taxon>
        <taxon>Melampsoraceae</taxon>
        <taxon>Melampsora</taxon>
    </lineage>
</organism>
<dbReference type="GeneID" id="18933925"/>
<dbReference type="RefSeq" id="XP_007409432.1">
    <property type="nucleotide sequence ID" value="XM_007409370.1"/>
</dbReference>
<protein>
    <recommendedName>
        <fullName evidence="4">FAR1 domain-containing protein</fullName>
    </recommendedName>
</protein>
<evidence type="ECO:0008006" key="4">
    <source>
        <dbReference type="Google" id="ProtNLM"/>
    </source>
</evidence>
<evidence type="ECO:0000256" key="1">
    <source>
        <dbReference type="SAM" id="MobiDB-lite"/>
    </source>
</evidence>
<dbReference type="HOGENOM" id="CLU_912411_0_0_1"/>
<keyword evidence="3" id="KW-1185">Reference proteome</keyword>
<feature type="region of interest" description="Disordered" evidence="1">
    <location>
        <begin position="113"/>
        <end position="157"/>
    </location>
</feature>
<sequence>MSDTLTTNSVTNQSPTQTIPIPEAGCTFATRDEAAAYLKEHAHQNYYAVTTFDTRPSFITLKCYLGPNRYQKKLLSDAIKAQSPNLPEIPTCPFEVTARRNIKTRWFVIEIGNPEHDHEPSEEHIPIEAHSRQRKPPASAETSSSTQPHSQPPTHLNMVIPNIKSLSNTPSSSQSSNPYIQHQYTSLFTRMQALPNHSQTCLLARFMSELQLAEALTNTTSQIISQQVTIHPNNTTLNENHKAELTSTETHEAEADIQKEEVDDKEDVVNEGVDTNHQIPTEDVQCSKVSSYSSISFLKTFRSNK</sequence>
<evidence type="ECO:0000313" key="3">
    <source>
        <dbReference type="Proteomes" id="UP000001072"/>
    </source>
</evidence>
<feature type="compositionally biased region" description="Basic and acidic residues" evidence="1">
    <location>
        <begin position="113"/>
        <end position="131"/>
    </location>
</feature>
<proteinExistence type="predicted"/>
<dbReference type="VEuPathDB" id="FungiDB:MELLADRAFT_85654"/>
<evidence type="ECO:0000313" key="2">
    <source>
        <dbReference type="EMBL" id="EGG07525.1"/>
    </source>
</evidence>
<reference evidence="3" key="1">
    <citation type="journal article" date="2011" name="Proc. Natl. Acad. Sci. U.S.A.">
        <title>Obligate biotrophy features unraveled by the genomic analysis of rust fungi.</title>
        <authorList>
            <person name="Duplessis S."/>
            <person name="Cuomo C.A."/>
            <person name="Lin Y.-C."/>
            <person name="Aerts A."/>
            <person name="Tisserant E."/>
            <person name="Veneault-Fourrey C."/>
            <person name="Joly D.L."/>
            <person name="Hacquard S."/>
            <person name="Amselem J."/>
            <person name="Cantarel B.L."/>
            <person name="Chiu R."/>
            <person name="Coutinho P.M."/>
            <person name="Feau N."/>
            <person name="Field M."/>
            <person name="Frey P."/>
            <person name="Gelhaye E."/>
            <person name="Goldberg J."/>
            <person name="Grabherr M.G."/>
            <person name="Kodira C.D."/>
            <person name="Kohler A."/>
            <person name="Kuees U."/>
            <person name="Lindquist E.A."/>
            <person name="Lucas S.M."/>
            <person name="Mago R."/>
            <person name="Mauceli E."/>
            <person name="Morin E."/>
            <person name="Murat C."/>
            <person name="Pangilinan J.L."/>
            <person name="Park R."/>
            <person name="Pearson M."/>
            <person name="Quesneville H."/>
            <person name="Rouhier N."/>
            <person name="Sakthikumar S."/>
            <person name="Salamov A.A."/>
            <person name="Schmutz J."/>
            <person name="Selles B."/>
            <person name="Shapiro H."/>
            <person name="Tanguay P."/>
            <person name="Tuskan G.A."/>
            <person name="Henrissat B."/>
            <person name="Van de Peer Y."/>
            <person name="Rouze P."/>
            <person name="Ellis J.G."/>
            <person name="Dodds P.N."/>
            <person name="Schein J.E."/>
            <person name="Zhong S."/>
            <person name="Hamelin R.C."/>
            <person name="Grigoriev I.V."/>
            <person name="Szabo L.J."/>
            <person name="Martin F."/>
        </authorList>
    </citation>
    <scope>NUCLEOTIDE SEQUENCE [LARGE SCALE GENOMIC DNA]</scope>
    <source>
        <strain evidence="3">98AG31 / pathotype 3-4-7</strain>
    </source>
</reference>
<dbReference type="AlphaFoldDB" id="F4RJB6"/>
<dbReference type="Proteomes" id="UP000001072">
    <property type="component" value="Unassembled WGS sequence"/>
</dbReference>
<feature type="region of interest" description="Disordered" evidence="1">
    <location>
        <begin position="258"/>
        <end position="278"/>
    </location>
</feature>
<dbReference type="KEGG" id="mlr:MELLADRAFT_85654"/>
<name>F4RJB6_MELLP</name>
<dbReference type="InParanoid" id="F4RJB6"/>
<feature type="compositionally biased region" description="Low complexity" evidence="1">
    <location>
        <begin position="142"/>
        <end position="155"/>
    </location>
</feature>